<gene>
    <name evidence="1" type="ORF">BJ212DRAFT_1242230</name>
</gene>
<dbReference type="RefSeq" id="XP_041197812.1">
    <property type="nucleotide sequence ID" value="XM_041329607.1"/>
</dbReference>
<keyword evidence="2" id="KW-1185">Reference proteome</keyword>
<dbReference type="EMBL" id="JABBWG010000004">
    <property type="protein sequence ID" value="KAG1823752.1"/>
    <property type="molecule type" value="Genomic_DNA"/>
</dbReference>
<dbReference type="OrthoDB" id="2690695at2759"/>
<dbReference type="AlphaFoldDB" id="A0A9P7EKS2"/>
<evidence type="ECO:0000313" key="2">
    <source>
        <dbReference type="Proteomes" id="UP000807769"/>
    </source>
</evidence>
<dbReference type="Proteomes" id="UP000807769">
    <property type="component" value="Unassembled WGS sequence"/>
</dbReference>
<accession>A0A9P7EKS2</accession>
<sequence>RFNHDGKSRDINEAISLHEERPLLHPVGHGSRDKASSSLGSVIFRCSQQCSGISGINDINRAINLYHDTPMLRPPGHPRRDTTLNGLACALIVRYHSVHVSDDLDEAIKLFRKCPPLPKPEHRRTRNLSL</sequence>
<proteinExistence type="predicted"/>
<comment type="caution">
    <text evidence="1">The sequence shown here is derived from an EMBL/GenBank/DDBJ whole genome shotgun (WGS) entry which is preliminary data.</text>
</comment>
<name>A0A9P7EKS2_9AGAM</name>
<evidence type="ECO:0000313" key="1">
    <source>
        <dbReference type="EMBL" id="KAG1823752.1"/>
    </source>
</evidence>
<protein>
    <submittedName>
        <fullName evidence="1">Uncharacterized protein</fullName>
    </submittedName>
</protein>
<reference evidence="1" key="1">
    <citation type="journal article" date="2020" name="New Phytol.">
        <title>Comparative genomics reveals dynamic genome evolution in host specialist ectomycorrhizal fungi.</title>
        <authorList>
            <person name="Lofgren L.A."/>
            <person name="Nguyen N.H."/>
            <person name="Vilgalys R."/>
            <person name="Ruytinx J."/>
            <person name="Liao H.L."/>
            <person name="Branco S."/>
            <person name="Kuo A."/>
            <person name="LaButti K."/>
            <person name="Lipzen A."/>
            <person name="Andreopoulos W."/>
            <person name="Pangilinan J."/>
            <person name="Riley R."/>
            <person name="Hundley H."/>
            <person name="Na H."/>
            <person name="Barry K."/>
            <person name="Grigoriev I.V."/>
            <person name="Stajich J.E."/>
            <person name="Kennedy P.G."/>
        </authorList>
    </citation>
    <scope>NUCLEOTIDE SEQUENCE</scope>
    <source>
        <strain evidence="1">MN1</strain>
    </source>
</reference>
<dbReference type="GeneID" id="64623624"/>
<feature type="non-terminal residue" evidence="1">
    <location>
        <position position="130"/>
    </location>
</feature>
<organism evidence="1 2">
    <name type="scientific">Suillus subaureus</name>
    <dbReference type="NCBI Taxonomy" id="48587"/>
    <lineage>
        <taxon>Eukaryota</taxon>
        <taxon>Fungi</taxon>
        <taxon>Dikarya</taxon>
        <taxon>Basidiomycota</taxon>
        <taxon>Agaricomycotina</taxon>
        <taxon>Agaricomycetes</taxon>
        <taxon>Agaricomycetidae</taxon>
        <taxon>Boletales</taxon>
        <taxon>Suillineae</taxon>
        <taxon>Suillaceae</taxon>
        <taxon>Suillus</taxon>
    </lineage>
</organism>
<feature type="non-terminal residue" evidence="1">
    <location>
        <position position="1"/>
    </location>
</feature>